<evidence type="ECO:0000313" key="3">
    <source>
        <dbReference type="Proteomes" id="UP001295684"/>
    </source>
</evidence>
<evidence type="ECO:0000256" key="1">
    <source>
        <dbReference type="SAM" id="MobiDB-lite"/>
    </source>
</evidence>
<feature type="compositionally biased region" description="Basic and acidic residues" evidence="1">
    <location>
        <begin position="1"/>
        <end position="10"/>
    </location>
</feature>
<feature type="compositionally biased region" description="Basic residues" evidence="1">
    <location>
        <begin position="31"/>
        <end position="41"/>
    </location>
</feature>
<keyword evidence="3" id="KW-1185">Reference proteome</keyword>
<proteinExistence type="predicted"/>
<protein>
    <submittedName>
        <fullName evidence="2">Uncharacterized protein</fullName>
    </submittedName>
</protein>
<reference evidence="2" key="1">
    <citation type="submission" date="2023-07" db="EMBL/GenBank/DDBJ databases">
        <authorList>
            <consortium name="AG Swart"/>
            <person name="Singh M."/>
            <person name="Singh A."/>
            <person name="Seah K."/>
            <person name="Emmerich C."/>
        </authorList>
    </citation>
    <scope>NUCLEOTIDE SEQUENCE</scope>
    <source>
        <strain evidence="2">DP1</strain>
    </source>
</reference>
<dbReference type="AlphaFoldDB" id="A0AAD1U663"/>
<evidence type="ECO:0000313" key="2">
    <source>
        <dbReference type="EMBL" id="CAI2360023.1"/>
    </source>
</evidence>
<feature type="region of interest" description="Disordered" evidence="1">
    <location>
        <begin position="1"/>
        <end position="84"/>
    </location>
</feature>
<organism evidence="2 3">
    <name type="scientific">Euplotes crassus</name>
    <dbReference type="NCBI Taxonomy" id="5936"/>
    <lineage>
        <taxon>Eukaryota</taxon>
        <taxon>Sar</taxon>
        <taxon>Alveolata</taxon>
        <taxon>Ciliophora</taxon>
        <taxon>Intramacronucleata</taxon>
        <taxon>Spirotrichea</taxon>
        <taxon>Hypotrichia</taxon>
        <taxon>Euplotida</taxon>
        <taxon>Euplotidae</taxon>
        <taxon>Moneuplotes</taxon>
    </lineage>
</organism>
<dbReference type="EMBL" id="CAMPGE010001245">
    <property type="protein sequence ID" value="CAI2360023.1"/>
    <property type="molecule type" value="Genomic_DNA"/>
</dbReference>
<name>A0AAD1U663_EUPCR</name>
<dbReference type="Proteomes" id="UP001295684">
    <property type="component" value="Unassembled WGS sequence"/>
</dbReference>
<comment type="caution">
    <text evidence="2">The sequence shown here is derived from an EMBL/GenBank/DDBJ whole genome shotgun (WGS) entry which is preliminary data.</text>
</comment>
<sequence length="418" mass="48063">MEPRKEESSDSFHGSLEDTEEMTSKDIHMLNHMKKVTKRSQTKIILDAEKSQNKKKMAKGKEAAGKIKLSKLSSSDHDSEEISDCNENIEENNNLEVKKVRASPYRGGHYETEPKPTRVFDFRIIDHCDVDGVLIHDNNKPLVRNSVYRGAPKIDEAKYQEEESTPIPKAKFIIDETIEYVKDSSSENFTEQVLGSILETNASEVMYFQNPEGDKKEDSEEFLVTGSTNDSPMLKKQSISTGEIENDYQLSKMVVVTKSQNNSGTSGKKNFMDSEDDYLNNNNEEYVILASPGCEVIKTWRVKNMADHKWPKEPYLKPQKSWVSCELPVLRRLLSGEEMEISVRIFIDEEALDGSVIHYTFFVCTKKYQNIGEALNVTVKVDKKKFNDRIKAKREREAYMKEISVKQFNKMFTHKPKH</sequence>
<accession>A0AAD1U663</accession>
<gene>
    <name evidence="2" type="ORF">ECRASSUSDP1_LOCUS1318</name>
</gene>